<evidence type="ECO:0000256" key="2">
    <source>
        <dbReference type="ARBA" id="ARBA00007020"/>
    </source>
</evidence>
<gene>
    <name evidence="11" type="primary">TMEM186</name>
</gene>
<evidence type="ECO:0000256" key="10">
    <source>
        <dbReference type="SAM" id="Phobius"/>
    </source>
</evidence>
<dbReference type="GO" id="GO:0005743">
    <property type="term" value="C:mitochondrial inner membrane"/>
    <property type="evidence" value="ECO:0007669"/>
    <property type="project" value="UniProtKB-SubCell"/>
</dbReference>
<comment type="similarity">
    <text evidence="2">Belongs to the TMEM186 family.</text>
</comment>
<evidence type="ECO:0000313" key="12">
    <source>
        <dbReference type="Proteomes" id="UP000002279"/>
    </source>
</evidence>
<keyword evidence="8 10" id="KW-0472">Membrane</keyword>
<evidence type="ECO:0000256" key="4">
    <source>
        <dbReference type="ARBA" id="ARBA00022692"/>
    </source>
</evidence>
<evidence type="ECO:0000256" key="3">
    <source>
        <dbReference type="ARBA" id="ARBA00014604"/>
    </source>
</evidence>
<keyword evidence="5" id="KW-0999">Mitochondrion inner membrane</keyword>
<dbReference type="Ensembl" id="ENSOANT00000057014.1">
    <property type="protein sequence ID" value="ENSOANP00000038457.1"/>
    <property type="gene ID" value="ENSOANG00000047386.1"/>
</dbReference>
<dbReference type="GO" id="GO:0005739">
    <property type="term" value="C:mitochondrion"/>
    <property type="evidence" value="ECO:0000318"/>
    <property type="project" value="GO_Central"/>
</dbReference>
<feature type="region of interest" description="Disordered" evidence="9">
    <location>
        <begin position="1"/>
        <end position="69"/>
    </location>
</feature>
<sequence length="287" mass="31161">MAAAPATGALPGRGAPRDGTGRDGPPPNYNSHHAPRGPQDGAPAQDPARPARLRRTPPGSRAPPPPSRAMAGILRAWSQAPALRLRSPLPPGLRWHRKPISSRRAGSLAPGAQKELPATTRGPPTDDKFLPIYRFPGIRLCGSLSRLKVLQTALTVLALPPGVYLYARGLLPPQALALLGGGAGFALAMLCWISFFLRRLVGFMYVNEAGTVLRVAHLNFWGRRRDTLCPVASVVPLSEGSDRPRDLFVRLRRYDGGQTFYFTLRFGRVLDHRRFGQVFGPSDPGPR</sequence>
<evidence type="ECO:0000256" key="7">
    <source>
        <dbReference type="ARBA" id="ARBA00023128"/>
    </source>
</evidence>
<dbReference type="InterPro" id="IPR026571">
    <property type="entry name" value="Tmem186"/>
</dbReference>
<dbReference type="AlphaFoldDB" id="A0A6I8NB91"/>
<evidence type="ECO:0000256" key="1">
    <source>
        <dbReference type="ARBA" id="ARBA00004448"/>
    </source>
</evidence>
<evidence type="ECO:0000256" key="8">
    <source>
        <dbReference type="ARBA" id="ARBA00023136"/>
    </source>
</evidence>
<name>A0A6I8NB91_ORNAN</name>
<evidence type="ECO:0000256" key="6">
    <source>
        <dbReference type="ARBA" id="ARBA00022989"/>
    </source>
</evidence>
<comment type="subcellular location">
    <subcellularLocation>
        <location evidence="1">Mitochondrion inner membrane</location>
        <topology evidence="1">Multi-pass membrane protein</topology>
    </subcellularLocation>
</comment>
<feature type="region of interest" description="Disordered" evidence="9">
    <location>
        <begin position="87"/>
        <end position="123"/>
    </location>
</feature>
<accession>A0A6I8NB91</accession>
<reference evidence="11 12" key="1">
    <citation type="journal article" date="2008" name="Nature">
        <title>Genome analysis of the platypus reveals unique signatures of evolution.</title>
        <authorList>
            <person name="Warren W.C."/>
            <person name="Hillier L.W."/>
            <person name="Marshall Graves J.A."/>
            <person name="Birney E."/>
            <person name="Ponting C.P."/>
            <person name="Grutzner F."/>
            <person name="Belov K."/>
            <person name="Miller W."/>
            <person name="Clarke L."/>
            <person name="Chinwalla A.T."/>
            <person name="Yang S.P."/>
            <person name="Heger A."/>
            <person name="Locke D.P."/>
            <person name="Miethke P."/>
            <person name="Waters P.D."/>
            <person name="Veyrunes F."/>
            <person name="Fulton L."/>
            <person name="Fulton B."/>
            <person name="Graves T."/>
            <person name="Wallis J."/>
            <person name="Puente X.S."/>
            <person name="Lopez-Otin C."/>
            <person name="Ordonez G.R."/>
            <person name="Eichler E.E."/>
            <person name="Chen L."/>
            <person name="Cheng Z."/>
            <person name="Deakin J.E."/>
            <person name="Alsop A."/>
            <person name="Thompson K."/>
            <person name="Kirby P."/>
            <person name="Papenfuss A.T."/>
            <person name="Wakefield M.J."/>
            <person name="Olender T."/>
            <person name="Lancet D."/>
            <person name="Huttley G.A."/>
            <person name="Smit A.F."/>
            <person name="Pask A."/>
            <person name="Temple-Smith P."/>
            <person name="Batzer M.A."/>
            <person name="Walker J.A."/>
            <person name="Konkel M.K."/>
            <person name="Harris R.S."/>
            <person name="Whittington C.M."/>
            <person name="Wong E.S."/>
            <person name="Gemmell N.J."/>
            <person name="Buschiazzo E."/>
            <person name="Vargas Jentzsch I.M."/>
            <person name="Merkel A."/>
            <person name="Schmitz J."/>
            <person name="Zemann A."/>
            <person name="Churakov G."/>
            <person name="Kriegs J.O."/>
            <person name="Brosius J."/>
            <person name="Murchison E.P."/>
            <person name="Sachidanandam R."/>
            <person name="Smith C."/>
            <person name="Hannon G.J."/>
            <person name="Tsend-Ayush E."/>
            <person name="McMillan D."/>
            <person name="Attenborough R."/>
            <person name="Rens W."/>
            <person name="Ferguson-Smith M."/>
            <person name="Lefevre C.M."/>
            <person name="Sharp J.A."/>
            <person name="Nicholas K.R."/>
            <person name="Ray D.A."/>
            <person name="Kube M."/>
            <person name="Reinhardt R."/>
            <person name="Pringle T.H."/>
            <person name="Taylor J."/>
            <person name="Jones R.C."/>
            <person name="Nixon B."/>
            <person name="Dacheux J.L."/>
            <person name="Niwa H."/>
            <person name="Sekita Y."/>
            <person name="Huang X."/>
            <person name="Stark A."/>
            <person name="Kheradpour P."/>
            <person name="Kellis M."/>
            <person name="Flicek P."/>
            <person name="Chen Y."/>
            <person name="Webber C."/>
            <person name="Hardison R."/>
            <person name="Nelson J."/>
            <person name="Hallsworth-Pepin K."/>
            <person name="Delehaunty K."/>
            <person name="Markovic C."/>
            <person name="Minx P."/>
            <person name="Feng Y."/>
            <person name="Kremitzki C."/>
            <person name="Mitreva M."/>
            <person name="Glasscock J."/>
            <person name="Wylie T."/>
            <person name="Wohldmann P."/>
            <person name="Thiru P."/>
            <person name="Nhan M.N."/>
            <person name="Pohl C.S."/>
            <person name="Smith S.M."/>
            <person name="Hou S."/>
            <person name="Nefedov M."/>
            <person name="de Jong P.J."/>
            <person name="Renfree M.B."/>
            <person name="Mardis E.R."/>
            <person name="Wilson R.K."/>
        </authorList>
    </citation>
    <scope>NUCLEOTIDE SEQUENCE [LARGE SCALE GENOMIC DNA]</scope>
    <source>
        <strain evidence="11 12">Glennie</strain>
    </source>
</reference>
<protein>
    <recommendedName>
        <fullName evidence="3">Transmembrane protein 186</fullName>
    </recommendedName>
</protein>
<evidence type="ECO:0000256" key="9">
    <source>
        <dbReference type="SAM" id="MobiDB-lite"/>
    </source>
</evidence>
<keyword evidence="4 10" id="KW-0812">Transmembrane</keyword>
<organism evidence="11 12">
    <name type="scientific">Ornithorhynchus anatinus</name>
    <name type="common">Duckbill platypus</name>
    <dbReference type="NCBI Taxonomy" id="9258"/>
    <lineage>
        <taxon>Eukaryota</taxon>
        <taxon>Metazoa</taxon>
        <taxon>Chordata</taxon>
        <taxon>Craniata</taxon>
        <taxon>Vertebrata</taxon>
        <taxon>Euteleostomi</taxon>
        <taxon>Mammalia</taxon>
        <taxon>Monotremata</taxon>
        <taxon>Ornithorhynchidae</taxon>
        <taxon>Ornithorhynchus</taxon>
    </lineage>
</organism>
<dbReference type="GeneTree" id="ENSGT00390000000087"/>
<dbReference type="Bgee" id="ENSOANG00000047386">
    <property type="expression patterns" value="Expressed in heart and 8 other cell types or tissues"/>
</dbReference>
<keyword evidence="12" id="KW-1185">Reference proteome</keyword>
<reference evidence="11" key="3">
    <citation type="submission" date="2025-09" db="UniProtKB">
        <authorList>
            <consortium name="Ensembl"/>
        </authorList>
    </citation>
    <scope>IDENTIFICATION</scope>
    <source>
        <strain evidence="11">Glennie</strain>
    </source>
</reference>
<keyword evidence="6 10" id="KW-1133">Transmembrane helix</keyword>
<dbReference type="FunCoup" id="A0A6I8NB91">
    <property type="interactions" value="2204"/>
</dbReference>
<dbReference type="PANTHER" id="PTHR13603:SF1">
    <property type="entry name" value="TRANSMEMBRANE PROTEIN 186"/>
    <property type="match status" value="1"/>
</dbReference>
<evidence type="ECO:0000313" key="11">
    <source>
        <dbReference type="Ensembl" id="ENSOANP00000038457.1"/>
    </source>
</evidence>
<dbReference type="OMA" id="WHRKPIS"/>
<keyword evidence="7" id="KW-0496">Mitochondrion</keyword>
<dbReference type="Proteomes" id="UP000002279">
    <property type="component" value="Chromosome 2"/>
</dbReference>
<proteinExistence type="inferred from homology"/>
<evidence type="ECO:0000256" key="5">
    <source>
        <dbReference type="ARBA" id="ARBA00022792"/>
    </source>
</evidence>
<dbReference type="InParanoid" id="A0A6I8NB91"/>
<dbReference type="PANTHER" id="PTHR13603">
    <property type="entry name" value="TRANSMEMBRANE PROTEIN 186"/>
    <property type="match status" value="1"/>
</dbReference>
<reference evidence="11" key="2">
    <citation type="submission" date="2025-08" db="UniProtKB">
        <authorList>
            <consortium name="Ensembl"/>
        </authorList>
    </citation>
    <scope>IDENTIFICATION</scope>
    <source>
        <strain evidence="11">Glennie</strain>
    </source>
</reference>
<feature type="transmembrane region" description="Helical" evidence="10">
    <location>
        <begin position="173"/>
        <end position="197"/>
    </location>
</feature>